<dbReference type="EMBL" id="JAOALG010000001">
    <property type="protein sequence ID" value="MEQ5840139.1"/>
    <property type="molecule type" value="Genomic_DNA"/>
</dbReference>
<accession>A0ABV1LLH8</accession>
<dbReference type="SUPFAM" id="SSF55729">
    <property type="entry name" value="Acyl-CoA N-acyltransferases (Nat)"/>
    <property type="match status" value="1"/>
</dbReference>
<protein>
    <submittedName>
        <fullName evidence="1">GNAT family N-acetyltransferase</fullName>
    </submittedName>
</protein>
<name>A0ABV1LLH8_9BURK</name>
<proteinExistence type="predicted"/>
<dbReference type="RefSeq" id="WP_349542397.1">
    <property type="nucleotide sequence ID" value="NZ_JAOALG010000001.1"/>
</dbReference>
<dbReference type="InterPro" id="IPR016181">
    <property type="entry name" value="Acyl_CoA_acyltransferase"/>
</dbReference>
<dbReference type="Proteomes" id="UP001469089">
    <property type="component" value="Unassembled WGS sequence"/>
</dbReference>
<evidence type="ECO:0000313" key="1">
    <source>
        <dbReference type="EMBL" id="MEQ5840139.1"/>
    </source>
</evidence>
<comment type="caution">
    <text evidence="1">The sequence shown here is derived from an EMBL/GenBank/DDBJ whole genome shotgun (WGS) entry which is preliminary data.</text>
</comment>
<organism evidence="1 2">
    <name type="scientific">Paraburkholderia acidicola</name>
    <dbReference type="NCBI Taxonomy" id="1912599"/>
    <lineage>
        <taxon>Bacteria</taxon>
        <taxon>Pseudomonadati</taxon>
        <taxon>Pseudomonadota</taxon>
        <taxon>Betaproteobacteria</taxon>
        <taxon>Burkholderiales</taxon>
        <taxon>Burkholderiaceae</taxon>
        <taxon>Paraburkholderia</taxon>
    </lineage>
</organism>
<evidence type="ECO:0000313" key="2">
    <source>
        <dbReference type="Proteomes" id="UP001469089"/>
    </source>
</evidence>
<sequence>MSEHHEIFLFNRQTSEMVEASLVEDADLGVGVRADLAWSSMRSVSVANSPVTGSVPQHDHWEWGKKMEYVQGLLSYTTFSVECNGDVQGLMMVKTADEFASLPTKPGLPLVYIAYLQTAPWNWGPAATQPKYRGVGSALLLAAINMSLDLEFHGRIGLHSLAQSESWYLKQGMTKLGDSAKKNGLTYFEMAEQSARQFADGSDS</sequence>
<gene>
    <name evidence="1" type="ORF">N0A02_11955</name>
</gene>
<reference evidence="1 2" key="1">
    <citation type="journal article" date="2024" name="Chem. Sci.">
        <title>Discovery of a lagriamide polyketide by integrated genome mining, isotopic labeling, and untargeted metabolomics.</title>
        <authorList>
            <person name="Fergusson C.H."/>
            <person name="Saulog J."/>
            <person name="Paulo B.S."/>
            <person name="Wilson D.M."/>
            <person name="Liu D.Y."/>
            <person name="Morehouse N.J."/>
            <person name="Waterworth S."/>
            <person name="Barkei J."/>
            <person name="Gray C.A."/>
            <person name="Kwan J.C."/>
            <person name="Eustaquio A.S."/>
            <person name="Linington R.G."/>
        </authorList>
    </citation>
    <scope>NUCLEOTIDE SEQUENCE [LARGE SCALE GENOMIC DNA]</scope>
    <source>
        <strain evidence="1 2">RL17-338-BIF-B</strain>
    </source>
</reference>
<keyword evidence="2" id="KW-1185">Reference proteome</keyword>